<keyword evidence="2" id="KW-1185">Reference proteome</keyword>
<protein>
    <submittedName>
        <fullName evidence="1">Uncharacterized protein</fullName>
    </submittedName>
</protein>
<dbReference type="RefSeq" id="WP_107570563.1">
    <property type="nucleotide sequence ID" value="NZ_PYYB01000003.1"/>
</dbReference>
<dbReference type="AlphaFoldDB" id="A0A2T4UDD4"/>
<sequence length="76" mass="8288">MNDRVLLFFYGEALRAIALSARLSRVDLIAKATGQPTPDSVSVAAREAQRALVDLRGQLNAQVIKAQTRARQGVRP</sequence>
<dbReference type="Proteomes" id="UP000240739">
    <property type="component" value="Unassembled WGS sequence"/>
</dbReference>
<accession>A0A2T4UDD4</accession>
<dbReference type="EMBL" id="PYYB01000003">
    <property type="protein sequence ID" value="PTL55520.1"/>
    <property type="molecule type" value="Genomic_DNA"/>
</dbReference>
<name>A0A2T4UDD4_9ACTN</name>
<proteinExistence type="predicted"/>
<comment type="caution">
    <text evidence="1">The sequence shown here is derived from an EMBL/GenBank/DDBJ whole genome shotgun (WGS) entry which is preliminary data.</text>
</comment>
<reference evidence="1 2" key="1">
    <citation type="submission" date="2018-03" db="EMBL/GenBank/DDBJ databases">
        <title>Aquarubrobacter algicola gen. nov., sp. nov., a novel actinobacterium isolated from shallow eutrophic lake during the end of cyanobacterial harmful algal blooms.</title>
        <authorList>
            <person name="Chun S.J."/>
        </authorList>
    </citation>
    <scope>NUCLEOTIDE SEQUENCE [LARGE SCALE GENOMIC DNA]</scope>
    <source>
        <strain evidence="1 2">Seoho-28</strain>
    </source>
</reference>
<gene>
    <name evidence="1" type="ORF">C7Y72_17885</name>
</gene>
<evidence type="ECO:0000313" key="2">
    <source>
        <dbReference type="Proteomes" id="UP000240739"/>
    </source>
</evidence>
<organism evidence="1 2">
    <name type="scientific">Paraconexibacter algicola</name>
    <dbReference type="NCBI Taxonomy" id="2133960"/>
    <lineage>
        <taxon>Bacteria</taxon>
        <taxon>Bacillati</taxon>
        <taxon>Actinomycetota</taxon>
        <taxon>Thermoleophilia</taxon>
        <taxon>Solirubrobacterales</taxon>
        <taxon>Paraconexibacteraceae</taxon>
        <taxon>Paraconexibacter</taxon>
    </lineage>
</organism>
<evidence type="ECO:0000313" key="1">
    <source>
        <dbReference type="EMBL" id="PTL55520.1"/>
    </source>
</evidence>